<proteinExistence type="predicted"/>
<evidence type="ECO:0000256" key="2">
    <source>
        <dbReference type="SAM" id="MobiDB-lite"/>
    </source>
</evidence>
<dbReference type="EMBL" id="CAJNOC010003883">
    <property type="protein sequence ID" value="CAF1001708.1"/>
    <property type="molecule type" value="Genomic_DNA"/>
</dbReference>
<evidence type="ECO:0000313" key="3">
    <source>
        <dbReference type="EMBL" id="CAF1001708.1"/>
    </source>
</evidence>
<feature type="region of interest" description="Disordered" evidence="2">
    <location>
        <begin position="136"/>
        <end position="164"/>
    </location>
</feature>
<evidence type="ECO:0000256" key="1">
    <source>
        <dbReference type="SAM" id="Coils"/>
    </source>
</evidence>
<comment type="caution">
    <text evidence="3">The sequence shown here is derived from an EMBL/GenBank/DDBJ whole genome shotgun (WGS) entry which is preliminary data.</text>
</comment>
<name>A0A814GVK9_9BILA</name>
<keyword evidence="1" id="KW-0175">Coiled coil</keyword>
<evidence type="ECO:0000313" key="4">
    <source>
        <dbReference type="Proteomes" id="UP000663879"/>
    </source>
</evidence>
<organism evidence="3 4">
    <name type="scientific">Brachionus calyciflorus</name>
    <dbReference type="NCBI Taxonomy" id="104777"/>
    <lineage>
        <taxon>Eukaryota</taxon>
        <taxon>Metazoa</taxon>
        <taxon>Spiralia</taxon>
        <taxon>Gnathifera</taxon>
        <taxon>Rotifera</taxon>
        <taxon>Eurotatoria</taxon>
        <taxon>Monogononta</taxon>
        <taxon>Pseudotrocha</taxon>
        <taxon>Ploima</taxon>
        <taxon>Brachionidae</taxon>
        <taxon>Brachionus</taxon>
    </lineage>
</organism>
<feature type="compositionally biased region" description="Polar residues" evidence="2">
    <location>
        <begin position="142"/>
        <end position="164"/>
    </location>
</feature>
<keyword evidence="4" id="KW-1185">Reference proteome</keyword>
<gene>
    <name evidence="3" type="ORF">OXX778_LOCUS16437</name>
</gene>
<sequence length="314" mass="36833">MEKYECIYCVESKWTTDFSDRLKAHYIRFHSDKINNDPKKLKDSNGFSIGIQLPVQFKQNIQVNSTKTSTFLKKSKSLNDLNDFKLNPIDFAERFNEKTNVFTQTSHIFSSAMLKNCPIQEKIDKSTSPIKNFESKEENFEIPQSQAKNSQSFEKSCDNEQNSNFNEHQKNKYKVSKNGRNISYDELVYEDDCFETIDRALESLSNASINFREEKVDFKDEDIDFAALIIIQSEKIEKLSKIIDNLNVRFDKQKHELEKIFREKEAISHKYKCLKQKHSEPNSNIFRDETHISKGRHNRSGSFMKIDGNVIKLF</sequence>
<accession>A0A814GVK9</accession>
<protein>
    <submittedName>
        <fullName evidence="3">Uncharacterized protein</fullName>
    </submittedName>
</protein>
<reference evidence="3" key="1">
    <citation type="submission" date="2021-02" db="EMBL/GenBank/DDBJ databases">
        <authorList>
            <person name="Nowell W R."/>
        </authorList>
    </citation>
    <scope>NUCLEOTIDE SEQUENCE</scope>
    <source>
        <strain evidence="3">Ploen Becks lab</strain>
    </source>
</reference>
<dbReference type="OrthoDB" id="10648864at2759"/>
<feature type="coiled-coil region" evidence="1">
    <location>
        <begin position="236"/>
        <end position="263"/>
    </location>
</feature>
<dbReference type="AlphaFoldDB" id="A0A814GVK9"/>
<dbReference type="Proteomes" id="UP000663879">
    <property type="component" value="Unassembled WGS sequence"/>
</dbReference>